<evidence type="ECO:0008006" key="3">
    <source>
        <dbReference type="Google" id="ProtNLM"/>
    </source>
</evidence>
<accession>A0AAE0I6H6</accession>
<gene>
    <name evidence="1" type="ORF">B0T19DRAFT_432613</name>
</gene>
<comment type="caution">
    <text evidence="1">The sequence shown here is derived from an EMBL/GenBank/DDBJ whole genome shotgun (WGS) entry which is preliminary data.</text>
</comment>
<organism evidence="1 2">
    <name type="scientific">Cercophora scortea</name>
    <dbReference type="NCBI Taxonomy" id="314031"/>
    <lineage>
        <taxon>Eukaryota</taxon>
        <taxon>Fungi</taxon>
        <taxon>Dikarya</taxon>
        <taxon>Ascomycota</taxon>
        <taxon>Pezizomycotina</taxon>
        <taxon>Sordariomycetes</taxon>
        <taxon>Sordariomycetidae</taxon>
        <taxon>Sordariales</taxon>
        <taxon>Lasiosphaeriaceae</taxon>
        <taxon>Cercophora</taxon>
    </lineage>
</organism>
<dbReference type="Gene3D" id="4.10.1000.40">
    <property type="match status" value="1"/>
</dbReference>
<dbReference type="EMBL" id="JAUEPO010000006">
    <property type="protein sequence ID" value="KAK3319528.1"/>
    <property type="molecule type" value="Genomic_DNA"/>
</dbReference>
<reference evidence="1" key="1">
    <citation type="journal article" date="2023" name="Mol. Phylogenet. Evol.">
        <title>Genome-scale phylogeny and comparative genomics of the fungal order Sordariales.</title>
        <authorList>
            <person name="Hensen N."/>
            <person name="Bonometti L."/>
            <person name="Westerberg I."/>
            <person name="Brannstrom I.O."/>
            <person name="Guillou S."/>
            <person name="Cros-Aarteil S."/>
            <person name="Calhoun S."/>
            <person name="Haridas S."/>
            <person name="Kuo A."/>
            <person name="Mondo S."/>
            <person name="Pangilinan J."/>
            <person name="Riley R."/>
            <person name="LaButti K."/>
            <person name="Andreopoulos B."/>
            <person name="Lipzen A."/>
            <person name="Chen C."/>
            <person name="Yan M."/>
            <person name="Daum C."/>
            <person name="Ng V."/>
            <person name="Clum A."/>
            <person name="Steindorff A."/>
            <person name="Ohm R.A."/>
            <person name="Martin F."/>
            <person name="Silar P."/>
            <person name="Natvig D.O."/>
            <person name="Lalanne C."/>
            <person name="Gautier V."/>
            <person name="Ament-Velasquez S.L."/>
            <person name="Kruys A."/>
            <person name="Hutchinson M.I."/>
            <person name="Powell A.J."/>
            <person name="Barry K."/>
            <person name="Miller A.N."/>
            <person name="Grigoriev I.V."/>
            <person name="Debuchy R."/>
            <person name="Gladieux P."/>
            <person name="Hiltunen Thoren M."/>
            <person name="Johannesson H."/>
        </authorList>
    </citation>
    <scope>NUCLEOTIDE SEQUENCE</scope>
    <source>
        <strain evidence="1">SMH4131-1</strain>
    </source>
</reference>
<sequence>MECRYLHPTPACPDGKTCDHTACTYRHPMKDCRYKEKCMNPACVYRHPGGHPARSGSD</sequence>
<reference evidence="1" key="2">
    <citation type="submission" date="2023-06" db="EMBL/GenBank/DDBJ databases">
        <authorList>
            <consortium name="Lawrence Berkeley National Laboratory"/>
            <person name="Haridas S."/>
            <person name="Hensen N."/>
            <person name="Bonometti L."/>
            <person name="Westerberg I."/>
            <person name="Brannstrom I.O."/>
            <person name="Guillou S."/>
            <person name="Cros-Aarteil S."/>
            <person name="Calhoun S."/>
            <person name="Kuo A."/>
            <person name="Mondo S."/>
            <person name="Pangilinan J."/>
            <person name="Riley R."/>
            <person name="Labutti K."/>
            <person name="Andreopoulos B."/>
            <person name="Lipzen A."/>
            <person name="Chen C."/>
            <person name="Yanf M."/>
            <person name="Daum C."/>
            <person name="Ng V."/>
            <person name="Clum A."/>
            <person name="Steindorff A."/>
            <person name="Ohm R."/>
            <person name="Martin F."/>
            <person name="Silar P."/>
            <person name="Natvig D."/>
            <person name="Lalanne C."/>
            <person name="Gautier V."/>
            <person name="Ament-Velasquez S.L."/>
            <person name="Kruys A."/>
            <person name="Hutchinson M.I."/>
            <person name="Powell A.J."/>
            <person name="Barry K."/>
            <person name="Miller A.N."/>
            <person name="Grigoriev I.V."/>
            <person name="Debuchy R."/>
            <person name="Gladieux P."/>
            <person name="Thoren M.H."/>
            <person name="Johannesson H."/>
        </authorList>
    </citation>
    <scope>NUCLEOTIDE SEQUENCE</scope>
    <source>
        <strain evidence="1">SMH4131-1</strain>
    </source>
</reference>
<name>A0AAE0I6H6_9PEZI</name>
<protein>
    <recommendedName>
        <fullName evidence="3">C3H1-type domain-containing protein</fullName>
    </recommendedName>
</protein>
<dbReference type="Proteomes" id="UP001286456">
    <property type="component" value="Unassembled WGS sequence"/>
</dbReference>
<feature type="non-terminal residue" evidence="1">
    <location>
        <position position="58"/>
    </location>
</feature>
<evidence type="ECO:0000313" key="2">
    <source>
        <dbReference type="Proteomes" id="UP001286456"/>
    </source>
</evidence>
<keyword evidence="2" id="KW-1185">Reference proteome</keyword>
<evidence type="ECO:0000313" key="1">
    <source>
        <dbReference type="EMBL" id="KAK3319528.1"/>
    </source>
</evidence>
<proteinExistence type="predicted"/>
<dbReference type="AlphaFoldDB" id="A0AAE0I6H6"/>